<proteinExistence type="predicted"/>
<gene>
    <name evidence="1" type="ORF">SDC9_104169</name>
</gene>
<comment type="caution">
    <text evidence="1">The sequence shown here is derived from an EMBL/GenBank/DDBJ whole genome shotgun (WGS) entry which is preliminary data.</text>
</comment>
<evidence type="ECO:0000313" key="1">
    <source>
        <dbReference type="EMBL" id="MPM57347.1"/>
    </source>
</evidence>
<name>A0A645AW20_9ZZZZ</name>
<dbReference type="AlphaFoldDB" id="A0A645AW20"/>
<accession>A0A645AW20</accession>
<dbReference type="EMBL" id="VSSQ01016224">
    <property type="protein sequence ID" value="MPM57347.1"/>
    <property type="molecule type" value="Genomic_DNA"/>
</dbReference>
<reference evidence="1" key="1">
    <citation type="submission" date="2019-08" db="EMBL/GenBank/DDBJ databases">
        <authorList>
            <person name="Kucharzyk K."/>
            <person name="Murdoch R.W."/>
            <person name="Higgins S."/>
            <person name="Loffler F."/>
        </authorList>
    </citation>
    <scope>NUCLEOTIDE SEQUENCE</scope>
</reference>
<protein>
    <submittedName>
        <fullName evidence="1">Uncharacterized protein</fullName>
    </submittedName>
</protein>
<sequence length="141" mass="15043">MAGQTRLRLQAPGLVEQVLFLFLRLVQGVEALLDDDMAGRAGAAHITGMLDIDAVVQHGFTDRSADGSFDLCTVGAVLGVRKNFDDGHCSVYELNGVDTLASQRLLDAAIHAFGRKRLGSLGQGLRRAFHNGRIIAGDGRA</sequence>
<organism evidence="1">
    <name type="scientific">bioreactor metagenome</name>
    <dbReference type="NCBI Taxonomy" id="1076179"/>
    <lineage>
        <taxon>unclassified sequences</taxon>
        <taxon>metagenomes</taxon>
        <taxon>ecological metagenomes</taxon>
    </lineage>
</organism>